<keyword evidence="3" id="KW-1185">Reference proteome</keyword>
<organism evidence="2 3">
    <name type="scientific">Aldrovandia affinis</name>
    <dbReference type="NCBI Taxonomy" id="143900"/>
    <lineage>
        <taxon>Eukaryota</taxon>
        <taxon>Metazoa</taxon>
        <taxon>Chordata</taxon>
        <taxon>Craniata</taxon>
        <taxon>Vertebrata</taxon>
        <taxon>Euteleostomi</taxon>
        <taxon>Actinopterygii</taxon>
        <taxon>Neopterygii</taxon>
        <taxon>Teleostei</taxon>
        <taxon>Notacanthiformes</taxon>
        <taxon>Halosauridae</taxon>
        <taxon>Aldrovandia</taxon>
    </lineage>
</organism>
<comment type="caution">
    <text evidence="2">The sequence shown here is derived from an EMBL/GenBank/DDBJ whole genome shotgun (WGS) entry which is preliminary data.</text>
</comment>
<dbReference type="EMBL" id="JAINUG010000920">
    <property type="protein sequence ID" value="KAJ8361710.1"/>
    <property type="molecule type" value="Genomic_DNA"/>
</dbReference>
<dbReference type="AlphaFoldDB" id="A0AAD7R3M3"/>
<dbReference type="InterPro" id="IPR001214">
    <property type="entry name" value="SET_dom"/>
</dbReference>
<accession>A0AAD7R3M3</accession>
<sequence length="80" mass="8684">MAPSPLSDSPAPLGAPSMARLTLPLGLELRVSSIPRAGLGVFNWDQRVPMGVHFGPYEGELTDQDEAIDRGYSWMELVLC</sequence>
<evidence type="ECO:0000313" key="3">
    <source>
        <dbReference type="Proteomes" id="UP001221898"/>
    </source>
</evidence>
<gene>
    <name evidence="2" type="ORF">AAFF_G00430750</name>
</gene>
<dbReference type="Pfam" id="PF21549">
    <property type="entry name" value="PRDM2_PR"/>
    <property type="match status" value="1"/>
</dbReference>
<feature type="domain" description="SET" evidence="1">
    <location>
        <begin position="28"/>
        <end position="75"/>
    </location>
</feature>
<dbReference type="Proteomes" id="UP001221898">
    <property type="component" value="Unassembled WGS sequence"/>
</dbReference>
<dbReference type="Gene3D" id="2.170.270.10">
    <property type="entry name" value="SET domain"/>
    <property type="match status" value="1"/>
</dbReference>
<dbReference type="InterPro" id="IPR046341">
    <property type="entry name" value="SET_dom_sf"/>
</dbReference>
<protein>
    <recommendedName>
        <fullName evidence="1">SET domain-containing protein</fullName>
    </recommendedName>
</protein>
<proteinExistence type="predicted"/>
<name>A0AAD7R3M3_9TELE</name>
<evidence type="ECO:0000259" key="1">
    <source>
        <dbReference type="Pfam" id="PF21549"/>
    </source>
</evidence>
<evidence type="ECO:0000313" key="2">
    <source>
        <dbReference type="EMBL" id="KAJ8361710.1"/>
    </source>
</evidence>
<reference evidence="2" key="1">
    <citation type="journal article" date="2023" name="Science">
        <title>Genome structures resolve the early diversification of teleost fishes.</title>
        <authorList>
            <person name="Parey E."/>
            <person name="Louis A."/>
            <person name="Montfort J."/>
            <person name="Bouchez O."/>
            <person name="Roques C."/>
            <person name="Iampietro C."/>
            <person name="Lluch J."/>
            <person name="Castinel A."/>
            <person name="Donnadieu C."/>
            <person name="Desvignes T."/>
            <person name="Floi Bucao C."/>
            <person name="Jouanno E."/>
            <person name="Wen M."/>
            <person name="Mejri S."/>
            <person name="Dirks R."/>
            <person name="Jansen H."/>
            <person name="Henkel C."/>
            <person name="Chen W.J."/>
            <person name="Zahm M."/>
            <person name="Cabau C."/>
            <person name="Klopp C."/>
            <person name="Thompson A.W."/>
            <person name="Robinson-Rechavi M."/>
            <person name="Braasch I."/>
            <person name="Lecointre G."/>
            <person name="Bobe J."/>
            <person name="Postlethwait J.H."/>
            <person name="Berthelot C."/>
            <person name="Roest Crollius H."/>
            <person name="Guiguen Y."/>
        </authorList>
    </citation>
    <scope>NUCLEOTIDE SEQUENCE</scope>
    <source>
        <strain evidence="2">NC1722</strain>
    </source>
</reference>